<dbReference type="Pfam" id="PF03938">
    <property type="entry name" value="OmpH"/>
    <property type="match status" value="1"/>
</dbReference>
<accession>A0A2V1IZG0</accession>
<protein>
    <submittedName>
        <fullName evidence="5">OmpH family outer membrane protein</fullName>
    </submittedName>
</protein>
<dbReference type="RefSeq" id="WP_107035898.1">
    <property type="nucleotide sequence ID" value="NZ_CAOLHR010000006.1"/>
</dbReference>
<dbReference type="InterPro" id="IPR024930">
    <property type="entry name" value="Skp_dom_sf"/>
</dbReference>
<reference evidence="6" key="1">
    <citation type="submission" date="2018-02" db="EMBL/GenBank/DDBJ databases">
        <authorList>
            <person name="Clavel T."/>
            <person name="Strowig T."/>
        </authorList>
    </citation>
    <scope>NUCLEOTIDE SEQUENCE [LARGE SCALE GENOMIC DNA]</scope>
    <source>
        <strain evidence="6">DSM 100764</strain>
    </source>
</reference>
<evidence type="ECO:0000256" key="2">
    <source>
        <dbReference type="ARBA" id="ARBA00022729"/>
    </source>
</evidence>
<keyword evidence="2 4" id="KW-0732">Signal</keyword>
<dbReference type="PROSITE" id="PS51257">
    <property type="entry name" value="PROKAR_LIPOPROTEIN"/>
    <property type="match status" value="1"/>
</dbReference>
<evidence type="ECO:0000313" key="6">
    <source>
        <dbReference type="Proteomes" id="UP000244925"/>
    </source>
</evidence>
<name>A0A2V1IZG0_9BACT</name>
<dbReference type="GO" id="GO:0005829">
    <property type="term" value="C:cytosol"/>
    <property type="evidence" value="ECO:0007669"/>
    <property type="project" value="TreeGrafter"/>
</dbReference>
<keyword evidence="3" id="KW-0175">Coiled coil</keyword>
<dbReference type="SMART" id="SM00935">
    <property type="entry name" value="OmpH"/>
    <property type="match status" value="1"/>
</dbReference>
<feature type="chain" id="PRO_5016065686" evidence="4">
    <location>
        <begin position="21"/>
        <end position="196"/>
    </location>
</feature>
<dbReference type="PANTHER" id="PTHR35089">
    <property type="entry name" value="CHAPERONE PROTEIN SKP"/>
    <property type="match status" value="1"/>
</dbReference>
<organism evidence="5 6">
    <name type="scientific">Paramuribaculum intestinale</name>
    <dbReference type="NCBI Taxonomy" id="2094151"/>
    <lineage>
        <taxon>Bacteria</taxon>
        <taxon>Pseudomonadati</taxon>
        <taxon>Bacteroidota</taxon>
        <taxon>Bacteroidia</taxon>
        <taxon>Bacteroidales</taxon>
        <taxon>Muribaculaceae</taxon>
        <taxon>Paramuribaculum</taxon>
    </lineage>
</organism>
<proteinExistence type="inferred from homology"/>
<dbReference type="Gene3D" id="3.30.910.20">
    <property type="entry name" value="Skp domain"/>
    <property type="match status" value="1"/>
</dbReference>
<feature type="coiled-coil region" evidence="3">
    <location>
        <begin position="106"/>
        <end position="133"/>
    </location>
</feature>
<dbReference type="GO" id="GO:0051082">
    <property type="term" value="F:unfolded protein binding"/>
    <property type="evidence" value="ECO:0007669"/>
    <property type="project" value="InterPro"/>
</dbReference>
<gene>
    <name evidence="5" type="ORF">C5O25_06350</name>
</gene>
<dbReference type="PANTHER" id="PTHR35089:SF1">
    <property type="entry name" value="CHAPERONE PROTEIN SKP"/>
    <property type="match status" value="1"/>
</dbReference>
<sequence>MKKTALPLAIFMSLAAASCANQNADQAATAADSTAEAKAPSMNIRFIDADSITTHYNLAKDFKDIAIRAISKLENAQQNKGAEIQRFAAQIEQKYRSNGYLSQASYEADMNKLNKMQQDAQNYLANLQNTTDQEMAEQRQQLNDSIENYIKIYNAGKGYDAILYRHSGVYFNPDLDITNEIIEGLNARYNKVEKAN</sequence>
<evidence type="ECO:0000256" key="3">
    <source>
        <dbReference type="SAM" id="Coils"/>
    </source>
</evidence>
<dbReference type="GeneID" id="93425140"/>
<dbReference type="EMBL" id="PUBV01000010">
    <property type="protein sequence ID" value="PWB07752.1"/>
    <property type="molecule type" value="Genomic_DNA"/>
</dbReference>
<dbReference type="InterPro" id="IPR005632">
    <property type="entry name" value="Chaperone_Skp"/>
</dbReference>
<feature type="signal peptide" evidence="4">
    <location>
        <begin position="1"/>
        <end position="20"/>
    </location>
</feature>
<evidence type="ECO:0000256" key="4">
    <source>
        <dbReference type="SAM" id="SignalP"/>
    </source>
</evidence>
<comment type="caution">
    <text evidence="5">The sequence shown here is derived from an EMBL/GenBank/DDBJ whole genome shotgun (WGS) entry which is preliminary data.</text>
</comment>
<comment type="similarity">
    <text evidence="1">Belongs to the Skp family.</text>
</comment>
<dbReference type="Proteomes" id="UP000244925">
    <property type="component" value="Unassembled WGS sequence"/>
</dbReference>
<evidence type="ECO:0000313" key="5">
    <source>
        <dbReference type="EMBL" id="PWB07752.1"/>
    </source>
</evidence>
<dbReference type="GO" id="GO:0050821">
    <property type="term" value="P:protein stabilization"/>
    <property type="evidence" value="ECO:0007669"/>
    <property type="project" value="TreeGrafter"/>
</dbReference>
<evidence type="ECO:0000256" key="1">
    <source>
        <dbReference type="ARBA" id="ARBA00009091"/>
    </source>
</evidence>
<dbReference type="AlphaFoldDB" id="A0A2V1IZG0"/>
<dbReference type="SUPFAM" id="SSF111384">
    <property type="entry name" value="OmpH-like"/>
    <property type="match status" value="1"/>
</dbReference>
<keyword evidence="6" id="KW-1185">Reference proteome</keyword>